<gene>
    <name evidence="1" type="ORF">GCM10023342_31720</name>
</gene>
<sequence length="64" mass="7150">MRTALDQATGMAGDVQVGMPGAYQHDIRGFAHHHPHSTGNFSLMPSDTSWQWRAEFAPRRSLDL</sequence>
<accession>A0ABP9RKR2</accession>
<proteinExistence type="predicted"/>
<dbReference type="Proteomes" id="UP001500074">
    <property type="component" value="Unassembled WGS sequence"/>
</dbReference>
<protein>
    <submittedName>
        <fullName evidence="1">Uncharacterized protein</fullName>
    </submittedName>
</protein>
<organism evidence="1 2">
    <name type="scientific">Modicisalibacter zincidurans</name>
    <dbReference type="NCBI Taxonomy" id="1178777"/>
    <lineage>
        <taxon>Bacteria</taxon>
        <taxon>Pseudomonadati</taxon>
        <taxon>Pseudomonadota</taxon>
        <taxon>Gammaproteobacteria</taxon>
        <taxon>Oceanospirillales</taxon>
        <taxon>Halomonadaceae</taxon>
        <taxon>Modicisalibacter</taxon>
    </lineage>
</organism>
<keyword evidence="2" id="KW-1185">Reference proteome</keyword>
<evidence type="ECO:0000313" key="1">
    <source>
        <dbReference type="EMBL" id="GAA5179600.1"/>
    </source>
</evidence>
<evidence type="ECO:0000313" key="2">
    <source>
        <dbReference type="Proteomes" id="UP001500074"/>
    </source>
</evidence>
<reference evidence="2" key="1">
    <citation type="journal article" date="2019" name="Int. J. Syst. Evol. Microbiol.">
        <title>The Global Catalogue of Microorganisms (GCM) 10K type strain sequencing project: providing services to taxonomists for standard genome sequencing and annotation.</title>
        <authorList>
            <consortium name="The Broad Institute Genomics Platform"/>
            <consortium name="The Broad Institute Genome Sequencing Center for Infectious Disease"/>
            <person name="Wu L."/>
            <person name="Ma J."/>
        </authorList>
    </citation>
    <scope>NUCLEOTIDE SEQUENCE [LARGE SCALE GENOMIC DNA]</scope>
    <source>
        <strain evidence="2">JCM 18472</strain>
    </source>
</reference>
<comment type="caution">
    <text evidence="1">The sequence shown here is derived from an EMBL/GenBank/DDBJ whole genome shotgun (WGS) entry which is preliminary data.</text>
</comment>
<dbReference type="EMBL" id="BAABKI010000052">
    <property type="protein sequence ID" value="GAA5179600.1"/>
    <property type="molecule type" value="Genomic_DNA"/>
</dbReference>
<name>A0ABP9RKR2_9GAMM</name>